<evidence type="ECO:0008006" key="4">
    <source>
        <dbReference type="Google" id="ProtNLM"/>
    </source>
</evidence>
<keyword evidence="1" id="KW-0472">Membrane</keyword>
<dbReference type="RefSeq" id="WP_047877110.1">
    <property type="nucleotide sequence ID" value="NZ_LDOT01000002.1"/>
</dbReference>
<keyword evidence="1" id="KW-0812">Transmembrane</keyword>
<name>A0A0J1HBC3_9GAMM</name>
<dbReference type="InterPro" id="IPR007047">
    <property type="entry name" value="Flp_Fap"/>
</dbReference>
<comment type="caution">
    <text evidence="2">The sequence shown here is derived from an EMBL/GenBank/DDBJ whole genome shotgun (WGS) entry which is preliminary data.</text>
</comment>
<dbReference type="STRING" id="1195763.ABT56_01730"/>
<keyword evidence="3" id="KW-1185">Reference proteome</keyword>
<accession>A0A0J1HBC3</accession>
<evidence type="ECO:0000313" key="2">
    <source>
        <dbReference type="EMBL" id="KLV08949.1"/>
    </source>
</evidence>
<organism evidence="2 3">
    <name type="scientific">Photobacterium aquae</name>
    <dbReference type="NCBI Taxonomy" id="1195763"/>
    <lineage>
        <taxon>Bacteria</taxon>
        <taxon>Pseudomonadati</taxon>
        <taxon>Pseudomonadota</taxon>
        <taxon>Gammaproteobacteria</taxon>
        <taxon>Vibrionales</taxon>
        <taxon>Vibrionaceae</taxon>
        <taxon>Photobacterium</taxon>
    </lineage>
</organism>
<dbReference type="OrthoDB" id="5690605at2"/>
<gene>
    <name evidence="2" type="ORF">ABT56_01730</name>
</gene>
<dbReference type="Proteomes" id="UP000036097">
    <property type="component" value="Unassembled WGS sequence"/>
</dbReference>
<keyword evidence="1" id="KW-1133">Transmembrane helix</keyword>
<protein>
    <recommendedName>
        <fullName evidence="4">Pilus assembly protein</fullName>
    </recommendedName>
</protein>
<dbReference type="Pfam" id="PF04964">
    <property type="entry name" value="Flp_Fap"/>
    <property type="match status" value="1"/>
</dbReference>
<evidence type="ECO:0000256" key="1">
    <source>
        <dbReference type="SAM" id="Phobius"/>
    </source>
</evidence>
<dbReference type="AlphaFoldDB" id="A0A0J1HBC3"/>
<proteinExistence type="predicted"/>
<evidence type="ECO:0000313" key="3">
    <source>
        <dbReference type="Proteomes" id="UP000036097"/>
    </source>
</evidence>
<reference evidence="2 3" key="1">
    <citation type="submission" date="2015-05" db="EMBL/GenBank/DDBJ databases">
        <title>Photobacterium galathea sp. nov.</title>
        <authorList>
            <person name="Machado H."/>
            <person name="Gram L."/>
        </authorList>
    </citation>
    <scope>NUCLEOTIDE SEQUENCE [LARGE SCALE GENOMIC DNA]</scope>
    <source>
        <strain evidence="2 3">CGMCC 1.12159</strain>
    </source>
</reference>
<dbReference type="PATRIC" id="fig|1195763.3.peg.373"/>
<dbReference type="EMBL" id="LDOT01000002">
    <property type="protein sequence ID" value="KLV08949.1"/>
    <property type="molecule type" value="Genomic_DNA"/>
</dbReference>
<sequence>MLRSMYAKTDAFLSTYKKDERGVTAIEYGLIGVAMASMLAIVLNVSEPTTFLGELRAAFATIAAKIGVFTP</sequence>
<feature type="transmembrane region" description="Helical" evidence="1">
    <location>
        <begin position="25"/>
        <end position="45"/>
    </location>
</feature>